<dbReference type="InterPro" id="IPR009003">
    <property type="entry name" value="Peptidase_S1_PA"/>
</dbReference>
<sequence>MKVGCKAGDFACGLDRGQAMRFAIVGLPASFAVVLKATSLGNAISSASLKKRVSCPEVLEGDMAGRLSWSVFVCVVAVFSIASAANASPAKALEHVVSVLPMWPGHQQGGSGGTPGQAPEGSGIFLRNGVIVTAWHVIEPANRIDVRLSDGRVLPARLLAGDAATDIALLSVDADVAPIAIAPDVELAQRVCAIGNAFGLDLSVTCGIVSATSVTDAGFNDIEDFIQTDAAANPGSSGGALVDGEGRLVGMISAIFASSGDTNIGINFAVSTDLLVRVADALIGEGEVRYLQPGWQLERADRSQLAEIAAPVVKTVDSGGPAERAGIQAGDRIVAIGGRRVKDPRSANTAIALLPGDTEKTDVSIRRNGTSQSVNLSFALTAANETAVTDGLADPDCPHPAVVCDMRQAVFPISSFDPVGSATRIGGDLLVTNRHVVGNTGTATVHAPGGPREARVIPSAYRGDLILLQVDGLPDGGRIADMEIVSGDQSVFYTVGADVARKEIRVFDPGPLIALPAETAEFGRLHVGAHMQPGVSGGGLIDGAGQLTGIAVGGGDGRFEAIPIKDIKALLDLRSHADAVAITERLGAGFEACAETLESSETAGISDTEAAGLSEVCRSAENHGQLLKAGRMLAKAGHFEEAISLHGVAVQQVPNSINARMSLLVSLQLGGRFPEMTSHARQLMELAQGDPQALRFSIQSGVWGGDAALAEEGYAALLKADPRQAQAARRFIDAAPPAPPRR</sequence>
<dbReference type="InterPro" id="IPR001478">
    <property type="entry name" value="PDZ"/>
</dbReference>
<keyword evidence="2" id="KW-0378">Hydrolase</keyword>
<evidence type="ECO:0000256" key="2">
    <source>
        <dbReference type="ARBA" id="ARBA00022801"/>
    </source>
</evidence>
<dbReference type="InterPro" id="IPR051201">
    <property type="entry name" value="Chloro_Bact_Ser_Proteases"/>
</dbReference>
<dbReference type="PANTHER" id="PTHR43343">
    <property type="entry name" value="PEPTIDASE S12"/>
    <property type="match status" value="1"/>
</dbReference>
<dbReference type="InterPro" id="IPR001940">
    <property type="entry name" value="Peptidase_S1C"/>
</dbReference>
<protein>
    <submittedName>
        <fullName evidence="4">Serine protease, S1-C subfamily, contains C-terminal PDZ domain</fullName>
    </submittedName>
</protein>
<dbReference type="SMART" id="SM00228">
    <property type="entry name" value="PDZ"/>
    <property type="match status" value="1"/>
</dbReference>
<dbReference type="Gene3D" id="2.30.42.10">
    <property type="match status" value="1"/>
</dbReference>
<name>A0ABY1PLQ8_9HYPH</name>
<evidence type="ECO:0000259" key="3">
    <source>
        <dbReference type="PROSITE" id="PS50106"/>
    </source>
</evidence>
<dbReference type="InterPro" id="IPR041489">
    <property type="entry name" value="PDZ_6"/>
</dbReference>
<dbReference type="RefSeq" id="WP_155191045.1">
    <property type="nucleotide sequence ID" value="NZ_BAAAEA010000002.1"/>
</dbReference>
<proteinExistence type="predicted"/>
<dbReference type="SUPFAM" id="SSF50156">
    <property type="entry name" value="PDZ domain-like"/>
    <property type="match status" value="1"/>
</dbReference>
<dbReference type="GO" id="GO:0008233">
    <property type="term" value="F:peptidase activity"/>
    <property type="evidence" value="ECO:0007669"/>
    <property type="project" value="UniProtKB-KW"/>
</dbReference>
<accession>A0ABY1PLQ8</accession>
<dbReference type="EMBL" id="FXTT01000006">
    <property type="protein sequence ID" value="SMP35479.1"/>
    <property type="molecule type" value="Genomic_DNA"/>
</dbReference>
<dbReference type="Pfam" id="PF17820">
    <property type="entry name" value="PDZ_6"/>
    <property type="match status" value="1"/>
</dbReference>
<dbReference type="PRINTS" id="PR00834">
    <property type="entry name" value="PROTEASES2C"/>
</dbReference>
<dbReference type="Proteomes" id="UP001157914">
    <property type="component" value="Unassembled WGS sequence"/>
</dbReference>
<comment type="caution">
    <text evidence="4">The sequence shown here is derived from an EMBL/GenBank/DDBJ whole genome shotgun (WGS) entry which is preliminary data.</text>
</comment>
<dbReference type="SUPFAM" id="SSF48452">
    <property type="entry name" value="TPR-like"/>
    <property type="match status" value="1"/>
</dbReference>
<dbReference type="PANTHER" id="PTHR43343:SF3">
    <property type="entry name" value="PROTEASE DO-LIKE 8, CHLOROPLASTIC"/>
    <property type="match status" value="1"/>
</dbReference>
<evidence type="ECO:0000256" key="1">
    <source>
        <dbReference type="ARBA" id="ARBA00022670"/>
    </source>
</evidence>
<dbReference type="Gene3D" id="2.40.10.120">
    <property type="match status" value="2"/>
</dbReference>
<dbReference type="InterPro" id="IPR011990">
    <property type="entry name" value="TPR-like_helical_dom_sf"/>
</dbReference>
<organism evidence="4 5">
    <name type="scientific">Roseibium denhamense</name>
    <dbReference type="NCBI Taxonomy" id="76305"/>
    <lineage>
        <taxon>Bacteria</taxon>
        <taxon>Pseudomonadati</taxon>
        <taxon>Pseudomonadota</taxon>
        <taxon>Alphaproteobacteria</taxon>
        <taxon>Hyphomicrobiales</taxon>
        <taxon>Stappiaceae</taxon>
        <taxon>Roseibium</taxon>
    </lineage>
</organism>
<reference evidence="4 5" key="1">
    <citation type="submission" date="2017-05" db="EMBL/GenBank/DDBJ databases">
        <authorList>
            <person name="Varghese N."/>
            <person name="Submissions S."/>
        </authorList>
    </citation>
    <scope>NUCLEOTIDE SEQUENCE [LARGE SCALE GENOMIC DNA]</scope>
    <source>
        <strain evidence="4 5">DSM 15949</strain>
    </source>
</reference>
<dbReference type="InterPro" id="IPR036034">
    <property type="entry name" value="PDZ_sf"/>
</dbReference>
<dbReference type="GO" id="GO:0006508">
    <property type="term" value="P:proteolysis"/>
    <property type="evidence" value="ECO:0007669"/>
    <property type="project" value="UniProtKB-KW"/>
</dbReference>
<gene>
    <name evidence="4" type="ORF">SAMN06265374_4026</name>
</gene>
<dbReference type="Gene3D" id="1.25.40.10">
    <property type="entry name" value="Tetratricopeptide repeat domain"/>
    <property type="match status" value="1"/>
</dbReference>
<keyword evidence="1 4" id="KW-0645">Protease</keyword>
<dbReference type="PROSITE" id="PS50106">
    <property type="entry name" value="PDZ"/>
    <property type="match status" value="1"/>
</dbReference>
<evidence type="ECO:0000313" key="4">
    <source>
        <dbReference type="EMBL" id="SMP35479.1"/>
    </source>
</evidence>
<evidence type="ECO:0000313" key="5">
    <source>
        <dbReference type="Proteomes" id="UP001157914"/>
    </source>
</evidence>
<feature type="domain" description="PDZ" evidence="3">
    <location>
        <begin position="294"/>
        <end position="369"/>
    </location>
</feature>
<dbReference type="SUPFAM" id="SSF50494">
    <property type="entry name" value="Trypsin-like serine proteases"/>
    <property type="match status" value="2"/>
</dbReference>
<keyword evidence="5" id="KW-1185">Reference proteome</keyword>
<dbReference type="Pfam" id="PF13365">
    <property type="entry name" value="Trypsin_2"/>
    <property type="match status" value="2"/>
</dbReference>